<evidence type="ECO:0000259" key="8">
    <source>
        <dbReference type="Pfam" id="PF13243"/>
    </source>
</evidence>
<dbReference type="EC" id="5.4.99.-" evidence="7"/>
<organism evidence="10 11">
    <name type="scientific">Lentithecium fluviatile CBS 122367</name>
    <dbReference type="NCBI Taxonomy" id="1168545"/>
    <lineage>
        <taxon>Eukaryota</taxon>
        <taxon>Fungi</taxon>
        <taxon>Dikarya</taxon>
        <taxon>Ascomycota</taxon>
        <taxon>Pezizomycotina</taxon>
        <taxon>Dothideomycetes</taxon>
        <taxon>Pleosporomycetidae</taxon>
        <taxon>Pleosporales</taxon>
        <taxon>Massarineae</taxon>
        <taxon>Lentitheciaceae</taxon>
        <taxon>Lentithecium</taxon>
    </lineage>
</organism>
<keyword evidence="3" id="KW-0677">Repeat</keyword>
<evidence type="ECO:0000313" key="10">
    <source>
        <dbReference type="EMBL" id="KAF2692080.1"/>
    </source>
</evidence>
<dbReference type="EMBL" id="MU005569">
    <property type="protein sequence ID" value="KAF2692080.1"/>
    <property type="molecule type" value="Genomic_DNA"/>
</dbReference>
<evidence type="ECO:0000313" key="11">
    <source>
        <dbReference type="Proteomes" id="UP000799291"/>
    </source>
</evidence>
<evidence type="ECO:0000256" key="1">
    <source>
        <dbReference type="ARBA" id="ARBA00009755"/>
    </source>
</evidence>
<dbReference type="PROSITE" id="PS01074">
    <property type="entry name" value="TERPENE_SYNTHASES"/>
    <property type="match status" value="1"/>
</dbReference>
<dbReference type="AlphaFoldDB" id="A0A6G1JPC6"/>
<dbReference type="PANTHER" id="PTHR11764">
    <property type="entry name" value="TERPENE CYCLASE/MUTASE FAMILY MEMBER"/>
    <property type="match status" value="1"/>
</dbReference>
<dbReference type="Proteomes" id="UP000799291">
    <property type="component" value="Unassembled WGS sequence"/>
</dbReference>
<dbReference type="GO" id="GO:0000250">
    <property type="term" value="F:lanosterol synthase activity"/>
    <property type="evidence" value="ECO:0007669"/>
    <property type="project" value="TreeGrafter"/>
</dbReference>
<dbReference type="FunFam" id="1.50.10.20:FF:000003">
    <property type="entry name" value="Terpene cyclase/mutase family member"/>
    <property type="match status" value="1"/>
</dbReference>
<dbReference type="InterPro" id="IPR032697">
    <property type="entry name" value="SQ_cyclase_N"/>
</dbReference>
<dbReference type="Gene3D" id="1.50.10.20">
    <property type="match status" value="1"/>
</dbReference>
<gene>
    <name evidence="10" type="ORF">K458DRAFT_438319</name>
</gene>
<evidence type="ECO:0000256" key="7">
    <source>
        <dbReference type="RuleBase" id="RU362003"/>
    </source>
</evidence>
<reference evidence="10" key="1">
    <citation type="journal article" date="2020" name="Stud. Mycol.">
        <title>101 Dothideomycetes genomes: a test case for predicting lifestyles and emergence of pathogens.</title>
        <authorList>
            <person name="Haridas S."/>
            <person name="Albert R."/>
            <person name="Binder M."/>
            <person name="Bloem J."/>
            <person name="Labutti K."/>
            <person name="Salamov A."/>
            <person name="Andreopoulos B."/>
            <person name="Baker S."/>
            <person name="Barry K."/>
            <person name="Bills G."/>
            <person name="Bluhm B."/>
            <person name="Cannon C."/>
            <person name="Castanera R."/>
            <person name="Culley D."/>
            <person name="Daum C."/>
            <person name="Ezra D."/>
            <person name="Gonzalez J."/>
            <person name="Henrissat B."/>
            <person name="Kuo A."/>
            <person name="Liang C."/>
            <person name="Lipzen A."/>
            <person name="Lutzoni F."/>
            <person name="Magnuson J."/>
            <person name="Mondo S."/>
            <person name="Nolan M."/>
            <person name="Ohm R."/>
            <person name="Pangilinan J."/>
            <person name="Park H.-J."/>
            <person name="Ramirez L."/>
            <person name="Alfaro M."/>
            <person name="Sun H."/>
            <person name="Tritt A."/>
            <person name="Yoshinaga Y."/>
            <person name="Zwiers L.-H."/>
            <person name="Turgeon B."/>
            <person name="Goodwin S."/>
            <person name="Spatafora J."/>
            <person name="Crous P."/>
            <person name="Grigoriev I."/>
        </authorList>
    </citation>
    <scope>NUCLEOTIDE SEQUENCE</scope>
    <source>
        <strain evidence="10">CBS 122367</strain>
    </source>
</reference>
<dbReference type="GO" id="GO:0005811">
    <property type="term" value="C:lipid droplet"/>
    <property type="evidence" value="ECO:0007669"/>
    <property type="project" value="InterPro"/>
</dbReference>
<dbReference type="InterPro" id="IPR018333">
    <property type="entry name" value="Squalene_cyclase"/>
</dbReference>
<keyword evidence="2" id="KW-0444">Lipid biosynthesis</keyword>
<name>A0A6G1JPC6_9PLEO</name>
<dbReference type="SUPFAM" id="SSF48239">
    <property type="entry name" value="Terpenoid cyclases/Protein prenyltransferases"/>
    <property type="match status" value="2"/>
</dbReference>
<dbReference type="NCBIfam" id="TIGR01787">
    <property type="entry name" value="squalene_cyclas"/>
    <property type="match status" value="1"/>
</dbReference>
<keyword evidence="4" id="KW-0752">Steroid biosynthesis</keyword>
<feature type="domain" description="Squalene cyclase C-terminal" evidence="8">
    <location>
        <begin position="312"/>
        <end position="639"/>
    </location>
</feature>
<dbReference type="InterPro" id="IPR002365">
    <property type="entry name" value="Terpene_synthase_CS"/>
</dbReference>
<evidence type="ECO:0000256" key="6">
    <source>
        <dbReference type="ARBA" id="ARBA00023235"/>
    </source>
</evidence>
<dbReference type="InterPro" id="IPR032696">
    <property type="entry name" value="SQ_cyclase_C"/>
</dbReference>
<evidence type="ECO:0000256" key="2">
    <source>
        <dbReference type="ARBA" id="ARBA00022516"/>
    </source>
</evidence>
<dbReference type="CDD" id="cd02892">
    <property type="entry name" value="SQCY_1"/>
    <property type="match status" value="1"/>
</dbReference>
<dbReference type="Pfam" id="PF13249">
    <property type="entry name" value="SQHop_cyclase_N"/>
    <property type="match status" value="1"/>
</dbReference>
<dbReference type="PANTHER" id="PTHR11764:SF20">
    <property type="entry name" value="LANOSTEROL SYNTHASE"/>
    <property type="match status" value="1"/>
</dbReference>
<proteinExistence type="inferred from homology"/>
<feature type="domain" description="Squalene cyclase N-terminal" evidence="9">
    <location>
        <begin position="78"/>
        <end position="129"/>
    </location>
</feature>
<accession>A0A6G1JPC6</accession>
<evidence type="ECO:0000259" key="9">
    <source>
        <dbReference type="Pfam" id="PF13249"/>
    </source>
</evidence>
<dbReference type="GO" id="GO:0006696">
    <property type="term" value="P:ergosterol biosynthetic process"/>
    <property type="evidence" value="ECO:0007669"/>
    <property type="project" value="TreeGrafter"/>
</dbReference>
<sequence length="653" mass="75556">MPLTDSAFIQFTDPARWRLRTNTIDVHFWHYLSEEETKEEPQSFSEKYFLGLPRLSGPSFLLTGIIFALYITDYVIPPEWATEMTRWVCRYQNDDGGWGLHTVGPSNINATVMYYVALRILGSATVAPQWARYWLATINLYKWEGVQPVPFEIKWIHARVVYLPVSYIYANKCQTPLNDLLLQLREEIYDQPYDTIDFSSFLHRVAPQHRKRPINKLLSVANHAARMWEWYVRPSWIHNQANAKVRELIRREDENTEYNDLATVNKAWHLVAVYFSDDTDSEAVQRHHEKILPYLWVNECGMNAGGTNGAQVWDTEFSVLGIEEAGLGHDPQFREVLSKAHKFLDVSQFQDDADHPHRQRRKGGWPYSTKDNGYIVSDCAAEGLKSILILQEELGFEKIVSTDRLCDCVDTLLSMQNPDNGFGSYERNQATEYLEYLNPSEVFERCMVEYSYPECTSAVIMALKKFRKHYPDYSPDKIDAAVRAALQYLHSCQEPDGSWYGSWGICFTYGTMFALEGLAAGGHTFATSEAVRRGCQFLLEKQKVDGGWGERWESCEQREYVEHERSQVVQTAWAVLGLMAARYPKKTVEARGLELIRRRQLPNGEWLQEDIEGIFNATCTIEYPNYKMHFSIRALGRFHHEYVPALTQDLEAK</sequence>
<evidence type="ECO:0000256" key="4">
    <source>
        <dbReference type="ARBA" id="ARBA00022955"/>
    </source>
</evidence>
<keyword evidence="11" id="KW-1185">Reference proteome</keyword>
<dbReference type="GO" id="GO:0016104">
    <property type="term" value="P:triterpenoid biosynthetic process"/>
    <property type="evidence" value="ECO:0007669"/>
    <property type="project" value="InterPro"/>
</dbReference>
<dbReference type="Pfam" id="PF13243">
    <property type="entry name" value="SQHop_cyclase_C"/>
    <property type="match status" value="1"/>
</dbReference>
<keyword evidence="6 7" id="KW-0413">Isomerase</keyword>
<dbReference type="Gene3D" id="6.20.120.20">
    <property type="match status" value="1"/>
</dbReference>
<keyword evidence="5" id="KW-0443">Lipid metabolism</keyword>
<protein>
    <recommendedName>
        <fullName evidence="7">Terpene cyclase/mutase family member</fullName>
        <ecNumber evidence="7">5.4.99.-</ecNumber>
    </recommendedName>
</protein>
<dbReference type="InterPro" id="IPR008930">
    <property type="entry name" value="Terpenoid_cyclase/PrenylTrfase"/>
</dbReference>
<evidence type="ECO:0000256" key="3">
    <source>
        <dbReference type="ARBA" id="ARBA00022737"/>
    </source>
</evidence>
<comment type="similarity">
    <text evidence="1 7">Belongs to the terpene cyclase/mutase family.</text>
</comment>
<evidence type="ECO:0000256" key="5">
    <source>
        <dbReference type="ARBA" id="ARBA00023098"/>
    </source>
</evidence>
<dbReference type="OrthoDB" id="21502at2759"/>